<gene>
    <name evidence="13" type="ORF">EB796_018269</name>
</gene>
<evidence type="ECO:0000256" key="1">
    <source>
        <dbReference type="ARBA" id="ARBA00004123"/>
    </source>
</evidence>
<dbReference type="GO" id="GO:0043565">
    <property type="term" value="F:sequence-specific DNA binding"/>
    <property type="evidence" value="ECO:0007669"/>
    <property type="project" value="InterPro"/>
</dbReference>
<keyword evidence="9" id="KW-0539">Nucleus</keyword>
<feature type="compositionally biased region" description="Low complexity" evidence="10">
    <location>
        <begin position="801"/>
        <end position="814"/>
    </location>
</feature>
<dbReference type="InterPro" id="IPR001628">
    <property type="entry name" value="Znf_hrmn_rcpt"/>
</dbReference>
<feature type="domain" description="Nuclear receptor" evidence="11">
    <location>
        <begin position="229"/>
        <end position="304"/>
    </location>
</feature>
<sequence length="954" mass="106568">MNNVPPPRPPSDKEHTHHPSLTAERVDEERRLEASQHYNGQMTDRSYPPERIRSPLKKRAVLSHQSGILCADVENRAENSVKLEPAILNGGEKFEESCLQPPVYSRDPLLSSSSQSVSSNPDNVVVIKGIGDSPDMASPNSGAGKKFGLKKIVVQMQSPSGEVLFEDVVNQANTNSLTDINAGEVFDYHDSKLFSPDSNGTTEKQDPAINTMINTIRLLATRIGRMEQLKECPICGDVVTGFHYGVQTCESCKGFFKRTVQNKKEFKCVRNSDCEINLNNRKKCPACRFQKCCDVGMRVEGIREDRSRGGRSNYEGASAFIHRRFKRSSESSDYPPYPYPPGGGVKKPKTYSALSPEPPLPRPKPQIPDLLKEIYALEGYYEETTTEPQPCCVDRMTSGDKDKFDSLLHLTEHRLYQIVKWARHLPNFLNVDRKDQILLLQNAWAEIVCLGVIWRSIDANGIIRLSFGKCLDMEKAKEMNHEEVISRMLYVCSCFRRLKVDQYEYVALKVLSLMLPDIRGLQDRDKIQQYQNNLLEALLTHTSSHYPEFPLKFGELLIRLNEVQRLTTITRQQIIHLKSPEIAKNSLLMELLQHNAMPAGGTLTSDQALAHPRNPSDGIAVVAPTTACPPDSSRSHAACNGPQTSSSPAPSGLSRQHSVNGEVTNCKDVEETKLSSAELQRQHSDCPDKSDADYDDISEHSRTSISLSRQDSRAQRYASSHSRHLSVDESSSHDISPRPRYSSMNSAPARTAHSHSRSVDGHMAAATDTLSAYPGRRPSSEFSFPPKHSDSGRLSADTSRRSAANRRPSSSYPSGGKQFRTATSCSAFNYPVKNPEELLLRQQQQHLEQHHSPPLSSPSHLPPHYVDNLELHRQAAMQWQGQQQELAAMTSPPLLKGYNMKGLAMPHLQQPDPLQMLSPDFLSQRLLISQSSTDNMPQDFSMGRLSQNYDPGGT</sequence>
<evidence type="ECO:0000256" key="10">
    <source>
        <dbReference type="SAM" id="MobiDB-lite"/>
    </source>
</evidence>
<comment type="subcellular location">
    <subcellularLocation>
        <location evidence="1">Nucleus</location>
    </subcellularLocation>
</comment>
<dbReference type="GO" id="GO:0008270">
    <property type="term" value="F:zinc ion binding"/>
    <property type="evidence" value="ECO:0007669"/>
    <property type="project" value="UniProtKB-KW"/>
</dbReference>
<dbReference type="InterPro" id="IPR016355">
    <property type="entry name" value="NR5-like"/>
</dbReference>
<dbReference type="PANTHER" id="PTHR24086">
    <property type="entry name" value="NUCLEAR RECEPTOR SUBFAMILY 5 GROUP A"/>
    <property type="match status" value="1"/>
</dbReference>
<feature type="region of interest" description="Disordered" evidence="10">
    <location>
        <begin position="1"/>
        <end position="50"/>
    </location>
</feature>
<feature type="domain" description="NR LBD" evidence="12">
    <location>
        <begin position="369"/>
        <end position="596"/>
    </location>
</feature>
<keyword evidence="3" id="KW-0863">Zinc-finger</keyword>
<feature type="compositionally biased region" description="Basic and acidic residues" evidence="10">
    <location>
        <begin position="24"/>
        <end position="34"/>
    </location>
</feature>
<keyword evidence="6" id="KW-0238">DNA-binding</keyword>
<evidence type="ECO:0000256" key="3">
    <source>
        <dbReference type="ARBA" id="ARBA00022771"/>
    </source>
</evidence>
<dbReference type="GO" id="GO:0004879">
    <property type="term" value="F:nuclear receptor activity"/>
    <property type="evidence" value="ECO:0007669"/>
    <property type="project" value="InterPro"/>
</dbReference>
<dbReference type="Pfam" id="PF00105">
    <property type="entry name" value="zf-C4"/>
    <property type="match status" value="1"/>
</dbReference>
<evidence type="ECO:0000259" key="11">
    <source>
        <dbReference type="PROSITE" id="PS51030"/>
    </source>
</evidence>
<feature type="compositionally biased region" description="Polar residues" evidence="10">
    <location>
        <begin position="641"/>
        <end position="663"/>
    </location>
</feature>
<dbReference type="PROSITE" id="PS51030">
    <property type="entry name" value="NUCLEAR_REC_DBD_2"/>
    <property type="match status" value="1"/>
</dbReference>
<evidence type="ECO:0000256" key="8">
    <source>
        <dbReference type="ARBA" id="ARBA00023170"/>
    </source>
</evidence>
<keyword evidence="7" id="KW-0804">Transcription</keyword>
<dbReference type="Proteomes" id="UP000593567">
    <property type="component" value="Unassembled WGS sequence"/>
</dbReference>
<dbReference type="PROSITE" id="PS00031">
    <property type="entry name" value="NUCLEAR_REC_DBD_1"/>
    <property type="match status" value="1"/>
</dbReference>
<dbReference type="CDD" id="cd06930">
    <property type="entry name" value="NR_LBD_F2"/>
    <property type="match status" value="1"/>
</dbReference>
<evidence type="ECO:0000313" key="14">
    <source>
        <dbReference type="Proteomes" id="UP000593567"/>
    </source>
</evidence>
<evidence type="ECO:0000313" key="13">
    <source>
        <dbReference type="EMBL" id="KAF6023430.1"/>
    </source>
</evidence>
<dbReference type="PANTHER" id="PTHR24086:SF25">
    <property type="entry name" value="NUCLEAR HORMONE RECEPTOR FTZ-F1 BETA"/>
    <property type="match status" value="1"/>
</dbReference>
<evidence type="ECO:0000259" key="12">
    <source>
        <dbReference type="PROSITE" id="PS51843"/>
    </source>
</evidence>
<dbReference type="PROSITE" id="PS51843">
    <property type="entry name" value="NR_LBD"/>
    <property type="match status" value="1"/>
</dbReference>
<keyword evidence="4" id="KW-0862">Zinc</keyword>
<feature type="region of interest" description="Disordered" evidence="10">
    <location>
        <begin position="327"/>
        <end position="363"/>
    </location>
</feature>
<evidence type="ECO:0000256" key="9">
    <source>
        <dbReference type="ARBA" id="ARBA00023242"/>
    </source>
</evidence>
<organism evidence="13 14">
    <name type="scientific">Bugula neritina</name>
    <name type="common">Brown bryozoan</name>
    <name type="synonym">Sertularia neritina</name>
    <dbReference type="NCBI Taxonomy" id="10212"/>
    <lineage>
        <taxon>Eukaryota</taxon>
        <taxon>Metazoa</taxon>
        <taxon>Spiralia</taxon>
        <taxon>Lophotrochozoa</taxon>
        <taxon>Bryozoa</taxon>
        <taxon>Gymnolaemata</taxon>
        <taxon>Cheilostomatida</taxon>
        <taxon>Flustrina</taxon>
        <taxon>Buguloidea</taxon>
        <taxon>Bugulidae</taxon>
        <taxon>Bugula</taxon>
    </lineage>
</organism>
<dbReference type="EMBL" id="VXIV02002716">
    <property type="protein sequence ID" value="KAF6023430.1"/>
    <property type="molecule type" value="Genomic_DNA"/>
</dbReference>
<dbReference type="InterPro" id="IPR035500">
    <property type="entry name" value="NHR-like_dom_sf"/>
</dbReference>
<dbReference type="Pfam" id="PF00104">
    <property type="entry name" value="Hormone_recep"/>
    <property type="match status" value="1"/>
</dbReference>
<dbReference type="GO" id="GO:0005634">
    <property type="term" value="C:nucleus"/>
    <property type="evidence" value="ECO:0007669"/>
    <property type="project" value="UniProtKB-SubCell"/>
</dbReference>
<evidence type="ECO:0000256" key="7">
    <source>
        <dbReference type="ARBA" id="ARBA00023163"/>
    </source>
</evidence>
<evidence type="ECO:0000256" key="4">
    <source>
        <dbReference type="ARBA" id="ARBA00022833"/>
    </source>
</evidence>
<dbReference type="AlphaFoldDB" id="A0A7J7JB01"/>
<keyword evidence="2" id="KW-0479">Metal-binding</keyword>
<dbReference type="SUPFAM" id="SSF48508">
    <property type="entry name" value="Nuclear receptor ligand-binding domain"/>
    <property type="match status" value="1"/>
</dbReference>
<feature type="region of interest" description="Disordered" evidence="10">
    <location>
        <begin position="603"/>
        <end position="818"/>
    </location>
</feature>
<keyword evidence="8" id="KW-0675">Receptor</keyword>
<feature type="compositionally biased region" description="Basic and acidic residues" evidence="10">
    <location>
        <begin position="725"/>
        <end position="737"/>
    </location>
</feature>
<dbReference type="PRINTS" id="PR00047">
    <property type="entry name" value="STROIDFINGER"/>
</dbReference>
<dbReference type="SMART" id="SM00399">
    <property type="entry name" value="ZnF_C4"/>
    <property type="match status" value="1"/>
</dbReference>
<feature type="region of interest" description="Disordered" evidence="10">
    <location>
        <begin position="932"/>
        <end position="954"/>
    </location>
</feature>
<dbReference type="OrthoDB" id="5984981at2759"/>
<keyword evidence="5" id="KW-0805">Transcription regulation</keyword>
<dbReference type="PRINTS" id="PR00398">
    <property type="entry name" value="STRDHORMONER"/>
</dbReference>
<dbReference type="FunFam" id="3.30.50.10:FF:000037">
    <property type="entry name" value="Nuclear hormone receptor FTZ-F1 beta"/>
    <property type="match status" value="1"/>
</dbReference>
<dbReference type="InterPro" id="IPR000536">
    <property type="entry name" value="Nucl_hrmn_rcpt_lig-bd"/>
</dbReference>
<proteinExistence type="predicted"/>
<protein>
    <submittedName>
        <fullName evidence="13">Hr39</fullName>
    </submittedName>
</protein>
<dbReference type="SUPFAM" id="SSF57716">
    <property type="entry name" value="Glucocorticoid receptor-like (DNA-binding domain)"/>
    <property type="match status" value="1"/>
</dbReference>
<feature type="compositionally biased region" description="Basic and acidic residues" evidence="10">
    <location>
        <begin position="680"/>
        <end position="702"/>
    </location>
</feature>
<reference evidence="13" key="1">
    <citation type="submission" date="2020-06" db="EMBL/GenBank/DDBJ databases">
        <title>Draft genome of Bugula neritina, a colonial animal packing powerful symbionts and potential medicines.</title>
        <authorList>
            <person name="Rayko M."/>
        </authorList>
    </citation>
    <scope>NUCLEOTIDE SEQUENCE [LARGE SCALE GENOMIC DNA]</scope>
    <source>
        <strain evidence="13">Kwan_BN1</strain>
    </source>
</reference>
<dbReference type="Gene3D" id="1.10.565.10">
    <property type="entry name" value="Retinoid X Receptor"/>
    <property type="match status" value="1"/>
</dbReference>
<feature type="region of interest" description="Disordered" evidence="10">
    <location>
        <begin position="843"/>
        <end position="862"/>
    </location>
</feature>
<name>A0A7J7JB01_BUGNE</name>
<dbReference type="SMART" id="SM00430">
    <property type="entry name" value="HOLI"/>
    <property type="match status" value="1"/>
</dbReference>
<evidence type="ECO:0000256" key="6">
    <source>
        <dbReference type="ARBA" id="ARBA00023125"/>
    </source>
</evidence>
<dbReference type="Gene3D" id="3.30.50.10">
    <property type="entry name" value="Erythroid Transcription Factor GATA-1, subunit A"/>
    <property type="match status" value="1"/>
</dbReference>
<accession>A0A7J7JB01</accession>
<evidence type="ECO:0000256" key="2">
    <source>
        <dbReference type="ARBA" id="ARBA00022723"/>
    </source>
</evidence>
<dbReference type="InterPro" id="IPR001723">
    <property type="entry name" value="Nuclear_hrmn_rcpt"/>
</dbReference>
<keyword evidence="14" id="KW-1185">Reference proteome</keyword>
<comment type="caution">
    <text evidence="13">The sequence shown here is derived from an EMBL/GenBank/DDBJ whole genome shotgun (WGS) entry which is preliminary data.</text>
</comment>
<dbReference type="InterPro" id="IPR013088">
    <property type="entry name" value="Znf_NHR/GATA"/>
</dbReference>
<evidence type="ECO:0000256" key="5">
    <source>
        <dbReference type="ARBA" id="ARBA00023015"/>
    </source>
</evidence>